<dbReference type="GO" id="GO:0003677">
    <property type="term" value="F:DNA binding"/>
    <property type="evidence" value="ECO:0007669"/>
    <property type="project" value="InterPro"/>
</dbReference>
<evidence type="ECO:0000259" key="3">
    <source>
        <dbReference type="Pfam" id="PF04542"/>
    </source>
</evidence>
<dbReference type="GO" id="GO:0016987">
    <property type="term" value="F:sigma factor activity"/>
    <property type="evidence" value="ECO:0007669"/>
    <property type="project" value="InterPro"/>
</dbReference>
<name>A0A1Z3HTE0_9CYAN</name>
<dbReference type="SUPFAM" id="SSF54909">
    <property type="entry name" value="Dimeric alpha+beta barrel"/>
    <property type="match status" value="1"/>
</dbReference>
<evidence type="ECO:0000313" key="7">
    <source>
        <dbReference type="Proteomes" id="UP000191901"/>
    </source>
</evidence>
<evidence type="ECO:0000259" key="4">
    <source>
        <dbReference type="Pfam" id="PF08281"/>
    </source>
</evidence>
<dbReference type="KEGG" id="hhg:XM38_044890"/>
<feature type="domain" description="RNA polymerase sigma factor 70 region 4 type 2" evidence="4">
    <location>
        <begin position="114"/>
        <end position="165"/>
    </location>
</feature>
<sequence length="573" mass="63583">MVEPIRQIIDNLYRTESRRIFATLIRLLGNFDLAEEALHDAFAVATEQWPQQGVPANPRAWLISTGRFKAIDTLRRRTRFDASLAGLAAQFDSATNLPKITDDSSVEDDRLRLIFTCCHPALSPEAQVALTLREVCGLTTEEIAHAFLMSPATLAQRIVRAKAKIRDAKIPYQVPSGPELPERLETVLQVIYLIFNEGYAAASGPSLTRANLSEEAIRLGRLLMALLPSSEVIGLLALMLLQESRREARTSPEGDLILLEDQDRALWNVNYIAEGRELVQQVLAAGRVGVYTVQAAIAAIHAEAPSTTATAWNQIVTWYDILLQLHPSPVVELNRAVAVAMRDGPVEGLQLVDTLLKQGQLNNYHLAHAARADLCRRLGKTTAARDAYQQALTLVKQDPERRFLEKRLQELGRTDASPLPNGLILKNPYELGDFTMKVMVLVKATADSEAGVMPTEEILTAMGQFNEELVKAGVMLAGEGLHPSSKGVRVQCSGKHRTIIDGPFTETKELIAGFWIWQVQSMAEAIDWIKRSPFQDGEIELRPVFEADDFGDAFTPELRAQEDRLRAEMEKQG</sequence>
<dbReference type="InterPro" id="IPR011008">
    <property type="entry name" value="Dimeric_a/b-barrel"/>
</dbReference>
<dbReference type="InterPro" id="IPR013249">
    <property type="entry name" value="RNA_pol_sigma70_r4_t2"/>
</dbReference>
<dbReference type="SUPFAM" id="SSF88659">
    <property type="entry name" value="Sigma3 and sigma4 domains of RNA polymerase sigma factors"/>
    <property type="match status" value="1"/>
</dbReference>
<dbReference type="GO" id="GO:0006352">
    <property type="term" value="P:DNA-templated transcription initiation"/>
    <property type="evidence" value="ECO:0007669"/>
    <property type="project" value="InterPro"/>
</dbReference>
<evidence type="ECO:0000256" key="1">
    <source>
        <dbReference type="ARBA" id="ARBA00007689"/>
    </source>
</evidence>
<comment type="similarity">
    <text evidence="1">Belongs to the YciI family.</text>
</comment>
<dbReference type="Pfam" id="PF20239">
    <property type="entry name" value="DUF6596"/>
    <property type="match status" value="1"/>
</dbReference>
<accession>A0A1Z3HTE0</accession>
<dbReference type="Pfam" id="PF04542">
    <property type="entry name" value="Sigma70_r2"/>
    <property type="match status" value="1"/>
</dbReference>
<dbReference type="SUPFAM" id="SSF88946">
    <property type="entry name" value="Sigma2 domain of RNA polymerase sigma factors"/>
    <property type="match status" value="1"/>
</dbReference>
<dbReference type="InterPro" id="IPR005545">
    <property type="entry name" value="YCII"/>
</dbReference>
<dbReference type="PANTHER" id="PTHR47756">
    <property type="entry name" value="BLL6612 PROTEIN-RELATED"/>
    <property type="match status" value="1"/>
</dbReference>
<dbReference type="EMBL" id="CP021983">
    <property type="protein sequence ID" value="ASC73522.1"/>
    <property type="molecule type" value="Genomic_DNA"/>
</dbReference>
<dbReference type="InterPro" id="IPR013324">
    <property type="entry name" value="RNA_pol_sigma_r3/r4-like"/>
</dbReference>
<dbReference type="SUPFAM" id="SSF48452">
    <property type="entry name" value="TPR-like"/>
    <property type="match status" value="1"/>
</dbReference>
<feature type="domain" description="DUF6596" evidence="5">
    <location>
        <begin position="183"/>
        <end position="281"/>
    </location>
</feature>
<dbReference type="InterPro" id="IPR011990">
    <property type="entry name" value="TPR-like_helical_dom_sf"/>
</dbReference>
<evidence type="ECO:0000259" key="5">
    <source>
        <dbReference type="Pfam" id="PF20239"/>
    </source>
</evidence>
<evidence type="ECO:0008006" key="8">
    <source>
        <dbReference type="Google" id="ProtNLM"/>
    </source>
</evidence>
<dbReference type="InterPro" id="IPR013325">
    <property type="entry name" value="RNA_pol_sigma_r2"/>
</dbReference>
<dbReference type="Gene3D" id="1.10.1740.10">
    <property type="match status" value="1"/>
</dbReference>
<dbReference type="InterPro" id="IPR036388">
    <property type="entry name" value="WH-like_DNA-bd_sf"/>
</dbReference>
<dbReference type="STRING" id="1641165.XM38_26455"/>
<dbReference type="Pfam" id="PF08281">
    <property type="entry name" value="Sigma70_r4_2"/>
    <property type="match status" value="1"/>
</dbReference>
<protein>
    <recommendedName>
        <fullName evidence="8">RNA polymerase subunit sigma-24</fullName>
    </recommendedName>
</protein>
<dbReference type="Proteomes" id="UP000191901">
    <property type="component" value="Chromosome"/>
</dbReference>
<keyword evidence="7" id="KW-1185">Reference proteome</keyword>
<proteinExistence type="inferred from homology"/>
<evidence type="ECO:0000259" key="2">
    <source>
        <dbReference type="Pfam" id="PF03795"/>
    </source>
</evidence>
<dbReference type="InterPro" id="IPR007627">
    <property type="entry name" value="RNA_pol_sigma70_r2"/>
</dbReference>
<organism evidence="6 7">
    <name type="scientific">Halomicronema hongdechloris C2206</name>
    <dbReference type="NCBI Taxonomy" id="1641165"/>
    <lineage>
        <taxon>Bacteria</taxon>
        <taxon>Bacillati</taxon>
        <taxon>Cyanobacteriota</taxon>
        <taxon>Cyanophyceae</taxon>
        <taxon>Nodosilineales</taxon>
        <taxon>Nodosilineaceae</taxon>
        <taxon>Halomicronema</taxon>
    </lineage>
</organism>
<feature type="domain" description="YCII-related" evidence="2">
    <location>
        <begin position="436"/>
        <end position="546"/>
    </location>
</feature>
<dbReference type="AlphaFoldDB" id="A0A1Z3HTE0"/>
<dbReference type="InterPro" id="IPR046531">
    <property type="entry name" value="DUF6596"/>
</dbReference>
<reference evidence="6 7" key="1">
    <citation type="journal article" date="2016" name="Biochim. Biophys. Acta">
        <title>Characterization of red-shifted phycobilisomes isolated from the chlorophyll f-containing cyanobacterium Halomicronema hongdechloris.</title>
        <authorList>
            <person name="Li Y."/>
            <person name="Lin Y."/>
            <person name="Garvey C.J."/>
            <person name="Birch D."/>
            <person name="Corkery R.W."/>
            <person name="Loughlin P.C."/>
            <person name="Scheer H."/>
            <person name="Willows R.D."/>
            <person name="Chen M."/>
        </authorList>
    </citation>
    <scope>NUCLEOTIDE SEQUENCE [LARGE SCALE GENOMIC DNA]</scope>
    <source>
        <strain evidence="6 7">C2206</strain>
    </source>
</reference>
<dbReference type="OrthoDB" id="9780299at2"/>
<dbReference type="Gene3D" id="3.30.70.1060">
    <property type="entry name" value="Dimeric alpha+beta barrel"/>
    <property type="match status" value="1"/>
</dbReference>
<dbReference type="PANTHER" id="PTHR47756:SF2">
    <property type="entry name" value="BLL6612 PROTEIN"/>
    <property type="match status" value="1"/>
</dbReference>
<evidence type="ECO:0000313" key="6">
    <source>
        <dbReference type="EMBL" id="ASC73522.1"/>
    </source>
</evidence>
<gene>
    <name evidence="6" type="ORF">XM38_044890</name>
</gene>
<feature type="domain" description="RNA polymerase sigma-70 region 2" evidence="3">
    <location>
        <begin position="12"/>
        <end position="79"/>
    </location>
</feature>
<dbReference type="Gene3D" id="1.10.10.10">
    <property type="entry name" value="Winged helix-like DNA-binding domain superfamily/Winged helix DNA-binding domain"/>
    <property type="match status" value="1"/>
</dbReference>
<dbReference type="Pfam" id="PF03795">
    <property type="entry name" value="YCII"/>
    <property type="match status" value="1"/>
</dbReference>